<dbReference type="EMBL" id="CAJVQB010102888">
    <property type="protein sequence ID" value="CAG8850804.1"/>
    <property type="molecule type" value="Genomic_DNA"/>
</dbReference>
<feature type="non-terminal residue" evidence="2">
    <location>
        <position position="1"/>
    </location>
</feature>
<gene>
    <name evidence="2" type="ORF">GMARGA_LOCUS40406</name>
</gene>
<evidence type="ECO:0000313" key="2">
    <source>
        <dbReference type="EMBL" id="CAG8850804.1"/>
    </source>
</evidence>
<accession>A0ABN7X9A1</accession>
<proteinExistence type="predicted"/>
<sequence>RVKREDGIIRKHTYLCDHARFYNTKSKKNSATKKMNCKFLINASCPKTNNPESSVYINKIVNKHNHRLNIEMIKFEKSKKFTIEMMDDIKFLTSHCKFGATVQRKFLEGKYPAQPIYSKDLYAAIQKFRPTSKILLNDAALMSNWLDKQKEVDPRWIVVRGWDEDNTLTKLFWMTPEQVENWIQFSDYVLNDVTHKTNRYGMALSLFVGFNRNRQNILLAQALLPDKSTESHIWMFEEVLKATGKQPRVIMTDADPAVDSAHLRNCLAGDYGKFIEAFYICRNSLAKETFERRFEDIRLNFPCANFGMISTSRVESVNGCLKRLLHSSNVSLCELMGEIHQLLDLQDKKEEYNFWKLAVSCIRSQEKANFLFKKIDERLER</sequence>
<feature type="non-terminal residue" evidence="2">
    <location>
        <position position="381"/>
    </location>
</feature>
<dbReference type="InterPro" id="IPR018289">
    <property type="entry name" value="MULE_transposase_dom"/>
</dbReference>
<dbReference type="PANTHER" id="PTHR47718:SF3">
    <property type="entry name" value="PROTEIN FAR1-RELATED SEQUENCE 5-LIKE"/>
    <property type="match status" value="1"/>
</dbReference>
<name>A0ABN7X9A1_GIGMA</name>
<evidence type="ECO:0000259" key="1">
    <source>
        <dbReference type="Pfam" id="PF10551"/>
    </source>
</evidence>
<dbReference type="Proteomes" id="UP000789901">
    <property type="component" value="Unassembled WGS sequence"/>
</dbReference>
<feature type="domain" description="MULE transposase" evidence="1">
    <location>
        <begin position="190"/>
        <end position="261"/>
    </location>
</feature>
<comment type="caution">
    <text evidence="2">The sequence shown here is derived from an EMBL/GenBank/DDBJ whole genome shotgun (WGS) entry which is preliminary data.</text>
</comment>
<reference evidence="2 3" key="1">
    <citation type="submission" date="2021-06" db="EMBL/GenBank/DDBJ databases">
        <authorList>
            <person name="Kallberg Y."/>
            <person name="Tangrot J."/>
            <person name="Rosling A."/>
        </authorList>
    </citation>
    <scope>NUCLEOTIDE SEQUENCE [LARGE SCALE GENOMIC DNA]</scope>
    <source>
        <strain evidence="2 3">120-4 pot B 10/14</strain>
    </source>
</reference>
<dbReference type="PANTHER" id="PTHR47718">
    <property type="entry name" value="OS01G0519700 PROTEIN"/>
    <property type="match status" value="1"/>
</dbReference>
<organism evidence="2 3">
    <name type="scientific">Gigaspora margarita</name>
    <dbReference type="NCBI Taxonomy" id="4874"/>
    <lineage>
        <taxon>Eukaryota</taxon>
        <taxon>Fungi</taxon>
        <taxon>Fungi incertae sedis</taxon>
        <taxon>Mucoromycota</taxon>
        <taxon>Glomeromycotina</taxon>
        <taxon>Glomeromycetes</taxon>
        <taxon>Diversisporales</taxon>
        <taxon>Gigasporaceae</taxon>
        <taxon>Gigaspora</taxon>
    </lineage>
</organism>
<protein>
    <submittedName>
        <fullName evidence="2">23325_t:CDS:1</fullName>
    </submittedName>
</protein>
<dbReference type="Pfam" id="PF10551">
    <property type="entry name" value="MULE"/>
    <property type="match status" value="1"/>
</dbReference>
<evidence type="ECO:0000313" key="3">
    <source>
        <dbReference type="Proteomes" id="UP000789901"/>
    </source>
</evidence>
<keyword evidence="3" id="KW-1185">Reference proteome</keyword>